<dbReference type="GO" id="GO:0000455">
    <property type="term" value="P:enzyme-directed rRNA pseudouridine synthesis"/>
    <property type="evidence" value="ECO:0007669"/>
    <property type="project" value="UniProtKB-ARBA"/>
</dbReference>
<comment type="caution">
    <text evidence="7">The sequence shown here is derived from an EMBL/GenBank/DDBJ whole genome shotgun (WGS) entry which is preliminary data.</text>
</comment>
<dbReference type="AlphaFoldDB" id="A0A367ZJ43"/>
<dbReference type="Pfam" id="PF00849">
    <property type="entry name" value="PseudoU_synth_2"/>
    <property type="match status" value="1"/>
</dbReference>
<accession>A0A367ZJ43</accession>
<evidence type="ECO:0000256" key="5">
    <source>
        <dbReference type="RuleBase" id="RU362028"/>
    </source>
</evidence>
<evidence type="ECO:0000259" key="6">
    <source>
        <dbReference type="SMART" id="SM00363"/>
    </source>
</evidence>
<dbReference type="InterPro" id="IPR006145">
    <property type="entry name" value="PsdUridine_synth_RsuA/RluA"/>
</dbReference>
<dbReference type="PROSITE" id="PS50889">
    <property type="entry name" value="S4"/>
    <property type="match status" value="1"/>
</dbReference>
<keyword evidence="2 5" id="KW-0413">Isomerase</keyword>
<dbReference type="Pfam" id="PF01479">
    <property type="entry name" value="S4"/>
    <property type="match status" value="1"/>
</dbReference>
<dbReference type="CDD" id="cd00165">
    <property type="entry name" value="S4"/>
    <property type="match status" value="1"/>
</dbReference>
<dbReference type="Gene3D" id="3.30.2350.10">
    <property type="entry name" value="Pseudouridine synthase"/>
    <property type="match status" value="1"/>
</dbReference>
<comment type="function">
    <text evidence="5">Responsible for synthesis of pseudouridine from uracil.</text>
</comment>
<evidence type="ECO:0000313" key="8">
    <source>
        <dbReference type="Proteomes" id="UP000252355"/>
    </source>
</evidence>
<dbReference type="SMART" id="SM00363">
    <property type="entry name" value="S4"/>
    <property type="match status" value="1"/>
</dbReference>
<dbReference type="InterPro" id="IPR020103">
    <property type="entry name" value="PsdUridine_synth_cat_dom_sf"/>
</dbReference>
<dbReference type="Proteomes" id="UP000252355">
    <property type="component" value="Unassembled WGS sequence"/>
</dbReference>
<gene>
    <name evidence="7" type="ORF">OZSIB_2026</name>
</gene>
<dbReference type="InterPro" id="IPR006224">
    <property type="entry name" value="PsdUridine_synth_RluA-like_CS"/>
</dbReference>
<dbReference type="NCBIfam" id="TIGR00005">
    <property type="entry name" value="rluA_subfam"/>
    <property type="match status" value="1"/>
</dbReference>
<protein>
    <recommendedName>
        <fullName evidence="5">Pseudouridine synthase</fullName>
        <ecNumber evidence="5">5.4.99.-</ecNumber>
    </recommendedName>
</protein>
<proteinExistence type="inferred from homology"/>
<feature type="domain" description="RNA-binding S4" evidence="6">
    <location>
        <begin position="16"/>
        <end position="76"/>
    </location>
</feature>
<dbReference type="SUPFAM" id="SSF55120">
    <property type="entry name" value="Pseudouridine synthase"/>
    <property type="match status" value="1"/>
</dbReference>
<dbReference type="InterPro" id="IPR002942">
    <property type="entry name" value="S4_RNA-bd"/>
</dbReference>
<dbReference type="PROSITE" id="PS01129">
    <property type="entry name" value="PSI_RLU"/>
    <property type="match status" value="1"/>
</dbReference>
<evidence type="ECO:0000256" key="4">
    <source>
        <dbReference type="PROSITE-ProRule" id="PRU00182"/>
    </source>
</evidence>
<comment type="catalytic activity">
    <reaction evidence="5">
        <text>a uridine in RNA = a pseudouridine in RNA</text>
        <dbReference type="Rhea" id="RHEA:48348"/>
        <dbReference type="Rhea" id="RHEA-COMP:12068"/>
        <dbReference type="Rhea" id="RHEA-COMP:12069"/>
        <dbReference type="ChEBI" id="CHEBI:65314"/>
        <dbReference type="ChEBI" id="CHEBI:65315"/>
    </reaction>
</comment>
<dbReference type="CDD" id="cd02869">
    <property type="entry name" value="PseudoU_synth_RluA_like"/>
    <property type="match status" value="1"/>
</dbReference>
<dbReference type="EC" id="5.4.99.-" evidence="5"/>
<dbReference type="EMBL" id="QOQW01000031">
    <property type="protein sequence ID" value="RCK77867.1"/>
    <property type="molecule type" value="Genomic_DNA"/>
</dbReference>
<feature type="active site" evidence="3">
    <location>
        <position position="139"/>
    </location>
</feature>
<dbReference type="Gene3D" id="3.10.290.10">
    <property type="entry name" value="RNA-binding S4 domain"/>
    <property type="match status" value="1"/>
</dbReference>
<name>A0A367ZJ43_9BACT</name>
<dbReference type="PANTHER" id="PTHR21600">
    <property type="entry name" value="MITOCHONDRIAL RNA PSEUDOURIDINE SYNTHASE"/>
    <property type="match status" value="1"/>
</dbReference>
<evidence type="ECO:0000256" key="1">
    <source>
        <dbReference type="ARBA" id="ARBA00010876"/>
    </source>
</evidence>
<organism evidence="7 8">
    <name type="scientific">Candidatus Ozemobacter sibiricus</name>
    <dbReference type="NCBI Taxonomy" id="2268124"/>
    <lineage>
        <taxon>Bacteria</taxon>
        <taxon>Candidatus Ozemobacteria</taxon>
        <taxon>Candidatus Ozemobacterales</taxon>
        <taxon>Candidatus Ozemobacteraceae</taxon>
        <taxon>Candidatus Ozemobacter</taxon>
    </lineage>
</organism>
<dbReference type="GO" id="GO:0120159">
    <property type="term" value="F:rRNA pseudouridine synthase activity"/>
    <property type="evidence" value="ECO:0007669"/>
    <property type="project" value="UniProtKB-ARBA"/>
</dbReference>
<comment type="similarity">
    <text evidence="1 5">Belongs to the pseudouridine synthase RluA family.</text>
</comment>
<dbReference type="InterPro" id="IPR006225">
    <property type="entry name" value="PsdUridine_synth_RluC/D"/>
</dbReference>
<dbReference type="InterPro" id="IPR036986">
    <property type="entry name" value="S4_RNA-bd_sf"/>
</dbReference>
<reference evidence="7 8" key="1">
    <citation type="submission" date="2018-05" db="EMBL/GenBank/DDBJ databases">
        <title>A metagenomic window into the 2 km-deep terrestrial subsurface aquifer revealed taxonomically and functionally diverse microbial community comprising novel uncultured bacterial lineages.</title>
        <authorList>
            <person name="Kadnikov V.V."/>
            <person name="Mardanov A.V."/>
            <person name="Beletsky A.V."/>
            <person name="Banks D."/>
            <person name="Pimenov N.V."/>
            <person name="Frank Y.A."/>
            <person name="Karnachuk O.V."/>
            <person name="Ravin N.V."/>
        </authorList>
    </citation>
    <scope>NUCLEOTIDE SEQUENCE [LARGE SCALE GENOMIC DNA]</scope>
    <source>
        <strain evidence="7">BY5</strain>
    </source>
</reference>
<sequence>MNRRVEWTIAPDQAGRRLDLALAAHLTELSRSMVQELIKNGAVTVDGKPGKPSQKLRGGERVSCLLPEPPPPPTLQATAMDLPILFEDEHLIAIDKPAGLVVHPGAGRETASVVAAVLAHCPLSPIGAPLRPGVVHRLDKATSGVLLLAKTQAAHQRLARQFAARTTEKEYLAIIQGHPREAAARIEVAIERDRLHRQRMKATPAGHGRMAISSYQVLERLKGAALVRVRIETGRTHQIRVHMAYIGHPLLGDVTYGGRRFAGKAVHFLHARRLALTHPMTGAPLVLEAPLPPAFEQALATLR</sequence>
<dbReference type="GO" id="GO:0003723">
    <property type="term" value="F:RNA binding"/>
    <property type="evidence" value="ECO:0007669"/>
    <property type="project" value="UniProtKB-KW"/>
</dbReference>
<evidence type="ECO:0000313" key="7">
    <source>
        <dbReference type="EMBL" id="RCK77867.1"/>
    </source>
</evidence>
<dbReference type="PANTHER" id="PTHR21600:SF87">
    <property type="entry name" value="RNA PSEUDOURIDYLATE SYNTHASE DOMAIN-CONTAINING PROTEIN 1"/>
    <property type="match status" value="1"/>
</dbReference>
<evidence type="ECO:0000256" key="3">
    <source>
        <dbReference type="PIRSR" id="PIRSR606225-1"/>
    </source>
</evidence>
<dbReference type="SUPFAM" id="SSF55174">
    <property type="entry name" value="Alpha-L RNA-binding motif"/>
    <property type="match status" value="1"/>
</dbReference>
<keyword evidence="4" id="KW-0694">RNA-binding</keyword>
<evidence type="ECO:0000256" key="2">
    <source>
        <dbReference type="ARBA" id="ARBA00023235"/>
    </source>
</evidence>
<dbReference type="InterPro" id="IPR050188">
    <property type="entry name" value="RluA_PseudoU_synthase"/>
</dbReference>